<protein>
    <submittedName>
        <fullName evidence="2">Uncharacterized protein</fullName>
    </submittedName>
</protein>
<feature type="transmembrane region" description="Helical" evidence="1">
    <location>
        <begin position="27"/>
        <end position="50"/>
    </location>
</feature>
<gene>
    <name evidence="2" type="ORF">SAMN02787073_4236</name>
</gene>
<sequence length="152" mass="18276">MMKAYYYFLFRIYRYYIDNQNENEFQAVFSATAVSTAVLSIAIISFLGVLDFLDILSIPSKKYIIFGMILLGIFNHFFFVREKKWVDYDFEKDKKGGFKIIICILFLFLFVLIGGSFNRKKIFEERRRNPSIEVERRSSLESEIRKWFEEKF</sequence>
<keyword evidence="1" id="KW-0472">Membrane</keyword>
<feature type="transmembrane region" description="Helical" evidence="1">
    <location>
        <begin position="62"/>
        <end position="78"/>
    </location>
</feature>
<feature type="transmembrane region" description="Helical" evidence="1">
    <location>
        <begin position="98"/>
        <end position="118"/>
    </location>
</feature>
<evidence type="ECO:0000256" key="1">
    <source>
        <dbReference type="SAM" id="Phobius"/>
    </source>
</evidence>
<evidence type="ECO:0000313" key="2">
    <source>
        <dbReference type="EMBL" id="SHG41223.1"/>
    </source>
</evidence>
<keyword evidence="1" id="KW-1133">Transmembrane helix</keyword>
<dbReference type="RefSeq" id="WP_034745473.1">
    <property type="nucleotide sequence ID" value="NZ_FQVE01000005.1"/>
</dbReference>
<organism evidence="2 3">
    <name type="scientific">Chryseobacterium vrystaatense</name>
    <dbReference type="NCBI Taxonomy" id="307480"/>
    <lineage>
        <taxon>Bacteria</taxon>
        <taxon>Pseudomonadati</taxon>
        <taxon>Bacteroidota</taxon>
        <taxon>Flavobacteriia</taxon>
        <taxon>Flavobacteriales</taxon>
        <taxon>Weeksellaceae</taxon>
        <taxon>Chryseobacterium group</taxon>
        <taxon>Chryseobacterium</taxon>
    </lineage>
</organism>
<proteinExistence type="predicted"/>
<dbReference type="AlphaFoldDB" id="A0A1M5JMH0"/>
<reference evidence="3" key="1">
    <citation type="submission" date="2016-11" db="EMBL/GenBank/DDBJ databases">
        <authorList>
            <person name="Varghese N."/>
            <person name="Submissions S."/>
        </authorList>
    </citation>
    <scope>NUCLEOTIDE SEQUENCE [LARGE SCALE GENOMIC DNA]</scope>
    <source>
        <strain evidence="3">YR203</strain>
    </source>
</reference>
<accession>A0A1M5JMH0</accession>
<evidence type="ECO:0000313" key="3">
    <source>
        <dbReference type="Proteomes" id="UP000184108"/>
    </source>
</evidence>
<name>A0A1M5JMH0_9FLAO</name>
<dbReference type="OrthoDB" id="1358509at2"/>
<dbReference type="Proteomes" id="UP000184108">
    <property type="component" value="Unassembled WGS sequence"/>
</dbReference>
<dbReference type="EMBL" id="FQVE01000005">
    <property type="protein sequence ID" value="SHG41223.1"/>
    <property type="molecule type" value="Genomic_DNA"/>
</dbReference>
<keyword evidence="1" id="KW-0812">Transmembrane</keyword>